<keyword evidence="4" id="KW-1185">Reference proteome</keyword>
<reference evidence="3" key="1">
    <citation type="journal article" date="2020" name="Stud. Mycol.">
        <title>101 Dothideomycetes genomes: a test case for predicting lifestyles and emergence of pathogens.</title>
        <authorList>
            <person name="Haridas S."/>
            <person name="Albert R."/>
            <person name="Binder M."/>
            <person name="Bloem J."/>
            <person name="Labutti K."/>
            <person name="Salamov A."/>
            <person name="Andreopoulos B."/>
            <person name="Baker S."/>
            <person name="Barry K."/>
            <person name="Bills G."/>
            <person name="Bluhm B."/>
            <person name="Cannon C."/>
            <person name="Castanera R."/>
            <person name="Culley D."/>
            <person name="Daum C."/>
            <person name="Ezra D."/>
            <person name="Gonzalez J."/>
            <person name="Henrissat B."/>
            <person name="Kuo A."/>
            <person name="Liang C."/>
            <person name="Lipzen A."/>
            <person name="Lutzoni F."/>
            <person name="Magnuson J."/>
            <person name="Mondo S."/>
            <person name="Nolan M."/>
            <person name="Ohm R."/>
            <person name="Pangilinan J."/>
            <person name="Park H.-J."/>
            <person name="Ramirez L."/>
            <person name="Alfaro M."/>
            <person name="Sun H."/>
            <person name="Tritt A."/>
            <person name="Yoshinaga Y."/>
            <person name="Zwiers L.-H."/>
            <person name="Turgeon B."/>
            <person name="Goodwin S."/>
            <person name="Spatafora J."/>
            <person name="Crous P."/>
            <person name="Grigoriev I."/>
        </authorList>
    </citation>
    <scope>NUCLEOTIDE SEQUENCE</scope>
    <source>
        <strain evidence="3">CBS 113979</strain>
    </source>
</reference>
<dbReference type="Proteomes" id="UP000800041">
    <property type="component" value="Unassembled WGS sequence"/>
</dbReference>
<organism evidence="3 4">
    <name type="scientific">Aulographum hederae CBS 113979</name>
    <dbReference type="NCBI Taxonomy" id="1176131"/>
    <lineage>
        <taxon>Eukaryota</taxon>
        <taxon>Fungi</taxon>
        <taxon>Dikarya</taxon>
        <taxon>Ascomycota</taxon>
        <taxon>Pezizomycotina</taxon>
        <taxon>Dothideomycetes</taxon>
        <taxon>Pleosporomycetidae</taxon>
        <taxon>Aulographales</taxon>
        <taxon>Aulographaceae</taxon>
    </lineage>
</organism>
<proteinExistence type="predicted"/>
<protein>
    <submittedName>
        <fullName evidence="3">DUF1754-domain-containing protein</fullName>
    </submittedName>
</protein>
<dbReference type="Pfam" id="PF08555">
    <property type="entry name" value="FAM32A"/>
    <property type="match status" value="1"/>
</dbReference>
<evidence type="ECO:0000256" key="1">
    <source>
        <dbReference type="SAM" id="Coils"/>
    </source>
</evidence>
<evidence type="ECO:0000313" key="3">
    <source>
        <dbReference type="EMBL" id="KAF1986458.1"/>
    </source>
</evidence>
<accession>A0A6G1H0G4</accession>
<dbReference type="GO" id="GO:0005730">
    <property type="term" value="C:nucleolus"/>
    <property type="evidence" value="ECO:0007669"/>
    <property type="project" value="TreeGrafter"/>
</dbReference>
<name>A0A6G1H0G4_9PEZI</name>
<dbReference type="PANTHER" id="PTHR13282">
    <property type="entry name" value="PROTEIN FAM32A"/>
    <property type="match status" value="1"/>
</dbReference>
<evidence type="ECO:0000256" key="2">
    <source>
        <dbReference type="SAM" id="MobiDB-lite"/>
    </source>
</evidence>
<dbReference type="InterPro" id="IPR013865">
    <property type="entry name" value="FAM32A"/>
</dbReference>
<dbReference type="OrthoDB" id="205403at2759"/>
<feature type="compositionally biased region" description="Acidic residues" evidence="2">
    <location>
        <begin position="68"/>
        <end position="81"/>
    </location>
</feature>
<feature type="compositionally biased region" description="Basic residues" evidence="2">
    <location>
        <begin position="25"/>
        <end position="34"/>
    </location>
</feature>
<feature type="region of interest" description="Disordered" evidence="2">
    <location>
        <begin position="1"/>
        <end position="96"/>
    </location>
</feature>
<dbReference type="EMBL" id="ML977157">
    <property type="protein sequence ID" value="KAF1986458.1"/>
    <property type="molecule type" value="Genomic_DNA"/>
</dbReference>
<dbReference type="AlphaFoldDB" id="A0A6G1H0G4"/>
<sequence>MPSDEYTPVSSGALKLKGATNAGISKKKKKKKSKPSTTVPASDGEAEVSSSSFQKVKGNERSLQDALAAEDEDEDGEDGEEGEGKEGNGNGKDGRLMKELVEFKGKTETERRFEERRRQRLNERLMKEGVKTHKERVEELNRYLANLSEHHDMPRIGPG</sequence>
<feature type="compositionally biased region" description="Basic and acidic residues" evidence="2">
    <location>
        <begin position="82"/>
        <end position="96"/>
    </location>
</feature>
<gene>
    <name evidence="3" type="ORF">K402DRAFT_89612</name>
</gene>
<dbReference type="PANTHER" id="PTHR13282:SF6">
    <property type="entry name" value="PROTEIN FAM32A"/>
    <property type="match status" value="1"/>
</dbReference>
<keyword evidence="1" id="KW-0175">Coiled coil</keyword>
<feature type="coiled-coil region" evidence="1">
    <location>
        <begin position="104"/>
        <end position="150"/>
    </location>
</feature>
<evidence type="ECO:0000313" key="4">
    <source>
        <dbReference type="Proteomes" id="UP000800041"/>
    </source>
</evidence>